<feature type="compositionally biased region" description="Basic and acidic residues" evidence="1">
    <location>
        <begin position="38"/>
        <end position="89"/>
    </location>
</feature>
<proteinExistence type="predicted"/>
<dbReference type="EnsemblMetazoa" id="XM_038213116.1">
    <property type="protein sequence ID" value="XP_038069044.1"/>
    <property type="gene ID" value="LOC119738278"/>
</dbReference>
<feature type="domain" description="BLOC-1-related complex subunit 6 C-terminal helix" evidence="2">
    <location>
        <begin position="320"/>
        <end position="419"/>
    </location>
</feature>
<dbReference type="InterPro" id="IPR019314">
    <property type="entry name" value="BORCS6"/>
</dbReference>
<feature type="compositionally biased region" description="Low complexity" evidence="1">
    <location>
        <begin position="289"/>
        <end position="320"/>
    </location>
</feature>
<evidence type="ECO:0000313" key="3">
    <source>
        <dbReference type="EnsemblMetazoa" id="XP_038069044.1"/>
    </source>
</evidence>
<dbReference type="RefSeq" id="XP_038069044.1">
    <property type="nucleotide sequence ID" value="XM_038213116.1"/>
</dbReference>
<sequence>MKTCEEGLSYSLPSDEKIRQGSPRMISGMLKMAESEVSEPKIADEGLDEAKEQNRDPAELTDHENIKGKEALSDQCDTIEKTKESKRSASDLMSNVKTEEEKTHICQPCEAGMQKVNLDGDCTDRGQLKDTENVRTAGSGCSSPASSTTGVDHDLRLPVESPGAWSPSGSQIHYVADSPLTPTRFRSKSEADTSTNPIHAQAIVGTSAVRPKERRASSTSSVGGGTTSSPSSSSMAESPRGEPAGSASGSLSLHGTVTREGEMLSFVADDLMEKIRQSGDPLKAKDRGSSTGSSTCHTPSSSHSRTPSLSPSGISASAIPPVDPTALADIERHCKRVADNVELMMGHLSSTLQNMSAITVGHTQTYRDAVDKAGVTVDQSVKCMYALIARCEELNKTMEPVHQLANQIKSIKRLLEEMEAVCK</sequence>
<evidence type="ECO:0000313" key="4">
    <source>
        <dbReference type="Proteomes" id="UP000887568"/>
    </source>
</evidence>
<feature type="region of interest" description="Disordered" evidence="1">
    <location>
        <begin position="33"/>
        <end position="103"/>
    </location>
</feature>
<protein>
    <recommendedName>
        <fullName evidence="2">BLOC-1-related complex subunit 6 C-terminal helix domain-containing protein</fullName>
    </recommendedName>
</protein>
<dbReference type="PANTHER" id="PTHR13440:SF7">
    <property type="entry name" value="BLOC-1 RELATED COMPLEX SUBUNIT 6"/>
    <property type="match status" value="1"/>
</dbReference>
<evidence type="ECO:0000256" key="1">
    <source>
        <dbReference type="SAM" id="MobiDB-lite"/>
    </source>
</evidence>
<dbReference type="OrthoDB" id="21270at2759"/>
<keyword evidence="4" id="KW-1185">Reference proteome</keyword>
<feature type="compositionally biased region" description="Basic and acidic residues" evidence="1">
    <location>
        <begin position="279"/>
        <end position="288"/>
    </location>
</feature>
<dbReference type="AlphaFoldDB" id="A0A914AZU3"/>
<accession>A0A914AZU3</accession>
<feature type="region of interest" description="Disordered" evidence="1">
    <location>
        <begin position="279"/>
        <end position="320"/>
    </location>
</feature>
<evidence type="ECO:0000259" key="2">
    <source>
        <dbReference type="Pfam" id="PF10157"/>
    </source>
</evidence>
<dbReference type="InterPro" id="IPR046465">
    <property type="entry name" value="BORCS6_C"/>
</dbReference>
<dbReference type="Pfam" id="PF10157">
    <property type="entry name" value="BORCS6"/>
    <property type="match status" value="1"/>
</dbReference>
<dbReference type="Proteomes" id="UP000887568">
    <property type="component" value="Unplaced"/>
</dbReference>
<dbReference type="GO" id="GO:0099078">
    <property type="term" value="C:BORC complex"/>
    <property type="evidence" value="ECO:0007669"/>
    <property type="project" value="TreeGrafter"/>
</dbReference>
<dbReference type="GO" id="GO:0032418">
    <property type="term" value="P:lysosome localization"/>
    <property type="evidence" value="ECO:0007669"/>
    <property type="project" value="TreeGrafter"/>
</dbReference>
<feature type="compositionally biased region" description="Polar residues" evidence="1">
    <location>
        <begin position="134"/>
        <end position="150"/>
    </location>
</feature>
<feature type="compositionally biased region" description="Low complexity" evidence="1">
    <location>
        <begin position="217"/>
        <end position="234"/>
    </location>
</feature>
<feature type="compositionally biased region" description="Basic and acidic residues" evidence="1">
    <location>
        <begin position="124"/>
        <end position="133"/>
    </location>
</feature>
<feature type="region of interest" description="Disordered" evidence="1">
    <location>
        <begin position="1"/>
        <end position="21"/>
    </location>
</feature>
<reference evidence="3" key="1">
    <citation type="submission" date="2022-11" db="UniProtKB">
        <authorList>
            <consortium name="EnsemblMetazoa"/>
        </authorList>
    </citation>
    <scope>IDENTIFICATION</scope>
</reference>
<dbReference type="GeneID" id="119738278"/>
<organism evidence="3 4">
    <name type="scientific">Patiria miniata</name>
    <name type="common">Bat star</name>
    <name type="synonym">Asterina miniata</name>
    <dbReference type="NCBI Taxonomy" id="46514"/>
    <lineage>
        <taxon>Eukaryota</taxon>
        <taxon>Metazoa</taxon>
        <taxon>Echinodermata</taxon>
        <taxon>Eleutherozoa</taxon>
        <taxon>Asterozoa</taxon>
        <taxon>Asteroidea</taxon>
        <taxon>Valvatacea</taxon>
        <taxon>Valvatida</taxon>
        <taxon>Asterinidae</taxon>
        <taxon>Patiria</taxon>
    </lineage>
</organism>
<feature type="compositionally biased region" description="Low complexity" evidence="1">
    <location>
        <begin position="244"/>
        <end position="253"/>
    </location>
</feature>
<dbReference type="PANTHER" id="PTHR13440">
    <property type="entry name" value="BLOC-1 RELATED COMPLEX SUBUNIT 6"/>
    <property type="match status" value="1"/>
</dbReference>
<name>A0A914AZU3_PATMI</name>
<feature type="region of interest" description="Disordered" evidence="1">
    <location>
        <begin position="124"/>
        <end position="253"/>
    </location>
</feature>